<feature type="transmembrane region" description="Helical" evidence="13">
    <location>
        <begin position="222"/>
        <end position="243"/>
    </location>
</feature>
<keyword evidence="6 13" id="KW-1133">Transmembrane helix</keyword>
<feature type="domain" description="Fatty acid desaturase" evidence="14">
    <location>
        <begin position="81"/>
        <end position="284"/>
    </location>
</feature>
<dbReference type="PANTHER" id="PTHR11351:SF31">
    <property type="entry name" value="DESATURASE 1, ISOFORM A-RELATED"/>
    <property type="match status" value="1"/>
</dbReference>
<keyword evidence="5" id="KW-0276">Fatty acid metabolism</keyword>
<feature type="transmembrane region" description="Helical" evidence="13">
    <location>
        <begin position="49"/>
        <end position="69"/>
    </location>
</feature>
<dbReference type="GO" id="GO:0005789">
    <property type="term" value="C:endoplasmic reticulum membrane"/>
    <property type="evidence" value="ECO:0007669"/>
    <property type="project" value="TreeGrafter"/>
</dbReference>
<keyword evidence="16" id="KW-1185">Reference proteome</keyword>
<evidence type="ECO:0000256" key="13">
    <source>
        <dbReference type="SAM" id="Phobius"/>
    </source>
</evidence>
<comment type="caution">
    <text evidence="15">The sequence shown here is derived from an EMBL/GenBank/DDBJ whole genome shotgun (WGS) entry which is preliminary data.</text>
</comment>
<dbReference type="InterPro" id="IPR005804">
    <property type="entry name" value="FA_desaturase_dom"/>
</dbReference>
<dbReference type="CDD" id="cd03505">
    <property type="entry name" value="Delta9-FADS-like"/>
    <property type="match status" value="1"/>
</dbReference>
<evidence type="ECO:0000256" key="8">
    <source>
        <dbReference type="ARBA" id="ARBA00023004"/>
    </source>
</evidence>
<dbReference type="Pfam" id="PF00487">
    <property type="entry name" value="FA_desaturase"/>
    <property type="match status" value="1"/>
</dbReference>
<dbReference type="PANTHER" id="PTHR11351">
    <property type="entry name" value="ACYL-COA DESATURASE"/>
    <property type="match status" value="1"/>
</dbReference>
<dbReference type="PRINTS" id="PR00075">
    <property type="entry name" value="FACDDSATRASE"/>
</dbReference>
<reference evidence="15 16" key="1">
    <citation type="submission" date="2023-01" db="EMBL/GenBank/DDBJ databases">
        <authorList>
            <person name="Whitehead M."/>
        </authorList>
    </citation>
    <scope>NUCLEOTIDE SEQUENCE [LARGE SCALE GENOMIC DNA]</scope>
</reference>
<dbReference type="EMBL" id="CARXXK010000001">
    <property type="protein sequence ID" value="CAI6343945.1"/>
    <property type="molecule type" value="Genomic_DNA"/>
</dbReference>
<comment type="subcellular location">
    <subcellularLocation>
        <location evidence="1">Membrane</location>
        <topology evidence="1">Multi-pass membrane protein</topology>
    </subcellularLocation>
</comment>
<dbReference type="InterPro" id="IPR015876">
    <property type="entry name" value="Acyl-CoA_DS"/>
</dbReference>
<evidence type="ECO:0000256" key="11">
    <source>
        <dbReference type="ARBA" id="ARBA00023160"/>
    </source>
</evidence>
<evidence type="ECO:0000256" key="1">
    <source>
        <dbReference type="ARBA" id="ARBA00004141"/>
    </source>
</evidence>
<feature type="transmembrane region" description="Helical" evidence="13">
    <location>
        <begin position="196"/>
        <end position="216"/>
    </location>
</feature>
<evidence type="ECO:0000256" key="3">
    <source>
        <dbReference type="ARBA" id="ARBA00022516"/>
    </source>
</evidence>
<evidence type="ECO:0000256" key="9">
    <source>
        <dbReference type="ARBA" id="ARBA00023098"/>
    </source>
</evidence>
<comment type="cofactor">
    <cofactor evidence="12">
        <name>Fe(2+)</name>
        <dbReference type="ChEBI" id="CHEBI:29033"/>
    </cofactor>
</comment>
<proteinExistence type="inferred from homology"/>
<comment type="domain">
    <text evidence="12">The histidine box domains are involved in binding the catalytic metal ions.</text>
</comment>
<evidence type="ECO:0000256" key="12">
    <source>
        <dbReference type="RuleBase" id="RU000581"/>
    </source>
</evidence>
<evidence type="ECO:0000313" key="15">
    <source>
        <dbReference type="EMBL" id="CAI6343945.1"/>
    </source>
</evidence>
<evidence type="ECO:0000256" key="10">
    <source>
        <dbReference type="ARBA" id="ARBA00023136"/>
    </source>
</evidence>
<evidence type="ECO:0000256" key="2">
    <source>
        <dbReference type="ARBA" id="ARBA00009295"/>
    </source>
</evidence>
<feature type="transmembrane region" description="Helical" evidence="13">
    <location>
        <begin position="81"/>
        <end position="99"/>
    </location>
</feature>
<gene>
    <name evidence="15" type="ORF">MEUPH1_LOCUS1138</name>
</gene>
<keyword evidence="8" id="KW-0408">Iron</keyword>
<keyword evidence="9" id="KW-0443">Lipid metabolism</keyword>
<name>A0AAV0VK36_9HEMI</name>
<evidence type="ECO:0000313" key="16">
    <source>
        <dbReference type="Proteomes" id="UP001160148"/>
    </source>
</evidence>
<evidence type="ECO:0000256" key="4">
    <source>
        <dbReference type="ARBA" id="ARBA00022692"/>
    </source>
</evidence>
<evidence type="ECO:0000256" key="5">
    <source>
        <dbReference type="ARBA" id="ARBA00022832"/>
    </source>
</evidence>
<keyword evidence="11 12" id="KW-0275">Fatty acid biosynthesis</keyword>
<dbReference type="GO" id="GO:0005506">
    <property type="term" value="F:iron ion binding"/>
    <property type="evidence" value="ECO:0007669"/>
    <property type="project" value="TreeGrafter"/>
</dbReference>
<dbReference type="GO" id="GO:0004768">
    <property type="term" value="F:stearoyl-CoA 9-desaturase activity"/>
    <property type="evidence" value="ECO:0007669"/>
    <property type="project" value="TreeGrafter"/>
</dbReference>
<organism evidence="15 16">
    <name type="scientific">Macrosiphum euphorbiae</name>
    <name type="common">potato aphid</name>
    <dbReference type="NCBI Taxonomy" id="13131"/>
    <lineage>
        <taxon>Eukaryota</taxon>
        <taxon>Metazoa</taxon>
        <taxon>Ecdysozoa</taxon>
        <taxon>Arthropoda</taxon>
        <taxon>Hexapoda</taxon>
        <taxon>Insecta</taxon>
        <taxon>Pterygota</taxon>
        <taxon>Neoptera</taxon>
        <taxon>Paraneoptera</taxon>
        <taxon>Hemiptera</taxon>
        <taxon>Sternorrhyncha</taxon>
        <taxon>Aphidomorpha</taxon>
        <taxon>Aphidoidea</taxon>
        <taxon>Aphididae</taxon>
        <taxon>Macrosiphini</taxon>
        <taxon>Macrosiphum</taxon>
    </lineage>
</organism>
<keyword evidence="10 13" id="KW-0472">Membrane</keyword>
<evidence type="ECO:0000259" key="14">
    <source>
        <dbReference type="Pfam" id="PF00487"/>
    </source>
</evidence>
<dbReference type="Proteomes" id="UP001160148">
    <property type="component" value="Unassembled WGS sequence"/>
</dbReference>
<comment type="similarity">
    <text evidence="2 12">Belongs to the fatty acid desaturase type 1 family.</text>
</comment>
<dbReference type="AlphaFoldDB" id="A0AAV0VK36"/>
<sequence>MSTSRAMDATGAEDTAPNTMMETDLNAVDNNKQDRVNNMNSVEPVKIEIIWSIVLFFVFGHLSAIYGLYLMFTSTKLLTTFYGICSWILSGLGVTAGLHRLWSHKSYKAKLPLRFILMLMSTMAFENHIYEWCMDHRIHHKYTDTNSDPHNAKRGFFFSHIGWLVVRRHPDYYDKCLKIDMSDLKKDPIVMYQKKFYIPLLLLFCFIIPTIVPVYFWDETYVNAFFTSTMLRYIFTLNMTWLVNSAAHIWGKRPYDESINPSENLSVSLGALGEGWHNYHHVFPWDYKAAELGNYRANLTTAFIDFFSLIGWAYDMKVVSNDMVLKRANRTGDGSHPDGSHPDGDGIWGWDDSNISIEDRKLTTVINKKDD</sequence>
<keyword evidence="4 12" id="KW-0812">Transmembrane</keyword>
<evidence type="ECO:0000256" key="6">
    <source>
        <dbReference type="ARBA" id="ARBA00022989"/>
    </source>
</evidence>
<protein>
    <recommendedName>
        <fullName evidence="14">Fatty acid desaturase domain-containing protein</fullName>
    </recommendedName>
</protein>
<evidence type="ECO:0000256" key="7">
    <source>
        <dbReference type="ARBA" id="ARBA00023002"/>
    </source>
</evidence>
<keyword evidence="3 12" id="KW-0444">Lipid biosynthesis</keyword>
<dbReference type="GO" id="GO:0006636">
    <property type="term" value="P:unsaturated fatty acid biosynthetic process"/>
    <property type="evidence" value="ECO:0007669"/>
    <property type="project" value="TreeGrafter"/>
</dbReference>
<accession>A0AAV0VK36</accession>
<keyword evidence="7 12" id="KW-0560">Oxidoreductase</keyword>